<dbReference type="RefSeq" id="WP_390321350.1">
    <property type="nucleotide sequence ID" value="NZ_JBHSPB010000036.1"/>
</dbReference>
<evidence type="ECO:0000313" key="6">
    <source>
        <dbReference type="EMBL" id="MFC5724827.1"/>
    </source>
</evidence>
<dbReference type="Pfam" id="PF00534">
    <property type="entry name" value="Glycos_transf_1"/>
    <property type="match status" value="1"/>
</dbReference>
<dbReference type="PANTHER" id="PTHR12526:SF627">
    <property type="entry name" value="D-RHAMNOSYLTRANSFERASE WBPZ"/>
    <property type="match status" value="1"/>
</dbReference>
<evidence type="ECO:0000256" key="1">
    <source>
        <dbReference type="ARBA" id="ARBA00021292"/>
    </source>
</evidence>
<evidence type="ECO:0000259" key="4">
    <source>
        <dbReference type="Pfam" id="PF00534"/>
    </source>
</evidence>
<name>A0ABW0Z8V6_9ACTN</name>
<dbReference type="CDD" id="cd03820">
    <property type="entry name" value="GT4_AmsD-like"/>
    <property type="match status" value="1"/>
</dbReference>
<evidence type="ECO:0000313" key="7">
    <source>
        <dbReference type="Proteomes" id="UP001596083"/>
    </source>
</evidence>
<dbReference type="PANTHER" id="PTHR12526">
    <property type="entry name" value="GLYCOSYLTRANSFERASE"/>
    <property type="match status" value="1"/>
</dbReference>
<dbReference type="Pfam" id="PF13439">
    <property type="entry name" value="Glyco_transf_4"/>
    <property type="match status" value="1"/>
</dbReference>
<feature type="domain" description="Glycosyltransferase subfamily 4-like N-terminal" evidence="5">
    <location>
        <begin position="13"/>
        <end position="191"/>
    </location>
</feature>
<keyword evidence="2 6" id="KW-0328">Glycosyltransferase</keyword>
<dbReference type="InterPro" id="IPR001296">
    <property type="entry name" value="Glyco_trans_1"/>
</dbReference>
<dbReference type="Proteomes" id="UP001596083">
    <property type="component" value="Unassembled WGS sequence"/>
</dbReference>
<evidence type="ECO:0000256" key="3">
    <source>
        <dbReference type="ARBA" id="ARBA00022679"/>
    </source>
</evidence>
<dbReference type="Gene3D" id="3.40.50.2000">
    <property type="entry name" value="Glycogen Phosphorylase B"/>
    <property type="match status" value="2"/>
</dbReference>
<feature type="domain" description="Glycosyl transferase family 1" evidence="4">
    <location>
        <begin position="202"/>
        <end position="356"/>
    </location>
</feature>
<dbReference type="InterPro" id="IPR028098">
    <property type="entry name" value="Glyco_trans_4-like_N"/>
</dbReference>
<gene>
    <name evidence="6" type="ORF">ACFP1Z_32235</name>
</gene>
<protein>
    <recommendedName>
        <fullName evidence="1">D-inositol 3-phosphate glycosyltransferase</fullName>
    </recommendedName>
</protein>
<evidence type="ECO:0000259" key="5">
    <source>
        <dbReference type="Pfam" id="PF13439"/>
    </source>
</evidence>
<evidence type="ECO:0000256" key="2">
    <source>
        <dbReference type="ARBA" id="ARBA00022676"/>
    </source>
</evidence>
<reference evidence="7" key="1">
    <citation type="journal article" date="2019" name="Int. J. Syst. Evol. Microbiol.">
        <title>The Global Catalogue of Microorganisms (GCM) 10K type strain sequencing project: providing services to taxonomists for standard genome sequencing and annotation.</title>
        <authorList>
            <consortium name="The Broad Institute Genomics Platform"/>
            <consortium name="The Broad Institute Genome Sequencing Center for Infectious Disease"/>
            <person name="Wu L."/>
            <person name="Ma J."/>
        </authorList>
    </citation>
    <scope>NUCLEOTIDE SEQUENCE [LARGE SCALE GENOMIC DNA]</scope>
    <source>
        <strain evidence="7">CGMCC 4.7304</strain>
    </source>
</reference>
<accession>A0ABW0Z8V6</accession>
<dbReference type="GO" id="GO:0016757">
    <property type="term" value="F:glycosyltransferase activity"/>
    <property type="evidence" value="ECO:0007669"/>
    <property type="project" value="UniProtKB-KW"/>
</dbReference>
<keyword evidence="3 6" id="KW-0808">Transferase</keyword>
<sequence length="416" mass="45206">MHISFLIHNAYGIGGTIRTTYNLAGTLAEQHDVEIVSVFRHREDPVFAPGPGVRLRHLVDLRKDSPGYEGEHPDYERPATVFPAAEGRYKQYSALTDRKIAEHLRGLECDVVVGTRPGLNVHIAQQARRGPARVGQEHLTLSTHKAALKLALRTHYPRLDAVTTVTEADARTYRKLMRLPGVRVESVPNSVPAPPVRPADGSGKWVVAAGRLAPAKRYDLLIRAFEKVVAERPDWRLRIYGAGAERARLRALIDRLGLYNHVYLMGPAHPLDPEWVKGSIGAVTSSLESFGMTIVEAMRCGLPVVSTDCPHGPAEIITDGVDGLLVPTGKADAVAAGLLRLINDDALRRTMGQAALKGSARFDPAEIAGRYEALFTDLVSRGSLRGSLHRTRGALLSGAIQAKDASRAALRRKGAA</sequence>
<proteinExistence type="predicted"/>
<comment type="caution">
    <text evidence="6">The sequence shown here is derived from an EMBL/GenBank/DDBJ whole genome shotgun (WGS) entry which is preliminary data.</text>
</comment>
<organism evidence="6 7">
    <name type="scientific">Streptomyces gamaensis</name>
    <dbReference type="NCBI Taxonomy" id="1763542"/>
    <lineage>
        <taxon>Bacteria</taxon>
        <taxon>Bacillati</taxon>
        <taxon>Actinomycetota</taxon>
        <taxon>Actinomycetes</taxon>
        <taxon>Kitasatosporales</taxon>
        <taxon>Streptomycetaceae</taxon>
        <taxon>Streptomyces</taxon>
    </lineage>
</organism>
<dbReference type="SUPFAM" id="SSF53756">
    <property type="entry name" value="UDP-Glycosyltransferase/glycogen phosphorylase"/>
    <property type="match status" value="1"/>
</dbReference>
<dbReference type="EMBL" id="JBHSPB010000036">
    <property type="protein sequence ID" value="MFC5724827.1"/>
    <property type="molecule type" value="Genomic_DNA"/>
</dbReference>
<keyword evidence="7" id="KW-1185">Reference proteome</keyword>